<dbReference type="Pfam" id="PF00001">
    <property type="entry name" value="7tm_1"/>
    <property type="match status" value="1"/>
</dbReference>
<gene>
    <name evidence="16" type="primary">CCR10</name>
</gene>
<dbReference type="GO" id="GO:0009897">
    <property type="term" value="C:external side of plasma membrane"/>
    <property type="evidence" value="ECO:0007669"/>
    <property type="project" value="TreeGrafter"/>
</dbReference>
<dbReference type="SUPFAM" id="SSF81321">
    <property type="entry name" value="Family A G protein-coupled receptor-like"/>
    <property type="match status" value="1"/>
</dbReference>
<evidence type="ECO:0000256" key="3">
    <source>
        <dbReference type="ARBA" id="ARBA00022692"/>
    </source>
</evidence>
<evidence type="ECO:0000256" key="7">
    <source>
        <dbReference type="ARBA" id="ARBA00023157"/>
    </source>
</evidence>
<comment type="subcellular location">
    <subcellularLocation>
        <location evidence="1">Cell membrane</location>
        <topology evidence="1">Multi-pass membrane protein</topology>
    </subcellularLocation>
</comment>
<keyword evidence="4 14" id="KW-1133">Transmembrane helix</keyword>
<feature type="region of interest" description="Disordered" evidence="13">
    <location>
        <begin position="1"/>
        <end position="42"/>
    </location>
</feature>
<accession>A0A8B9C575</accession>
<keyword evidence="9 12" id="KW-0807">Transducer</keyword>
<dbReference type="GO" id="GO:0006955">
    <property type="term" value="P:immune response"/>
    <property type="evidence" value="ECO:0007669"/>
    <property type="project" value="InterPro"/>
</dbReference>
<dbReference type="AlphaFoldDB" id="A0A8B9C575"/>
<keyword evidence="17" id="KW-1185">Reference proteome</keyword>
<name>A0A8B9C575_9AVES</name>
<feature type="region of interest" description="Disordered" evidence="13">
    <location>
        <begin position="111"/>
        <end position="137"/>
    </location>
</feature>
<dbReference type="InterPro" id="IPR005382">
    <property type="entry name" value="Chemokine_CCR10"/>
</dbReference>
<dbReference type="GO" id="GO:0016493">
    <property type="term" value="F:C-C chemokine receptor activity"/>
    <property type="evidence" value="ECO:0007669"/>
    <property type="project" value="Ensembl"/>
</dbReference>
<feature type="transmembrane region" description="Helical" evidence="14">
    <location>
        <begin position="212"/>
        <end position="232"/>
    </location>
</feature>
<dbReference type="GeneTree" id="ENSGT01030000234667"/>
<dbReference type="GO" id="GO:0007204">
    <property type="term" value="P:positive regulation of cytosolic calcium ion concentration"/>
    <property type="evidence" value="ECO:0007669"/>
    <property type="project" value="Ensembl"/>
</dbReference>
<evidence type="ECO:0000256" key="10">
    <source>
        <dbReference type="ARBA" id="ARBA00069895"/>
    </source>
</evidence>
<dbReference type="PANTHER" id="PTHR10489:SF735">
    <property type="entry name" value="C-C CHEMOKINE RECEPTOR TYPE 10"/>
    <property type="match status" value="1"/>
</dbReference>
<feature type="transmembrane region" description="Helical" evidence="14">
    <location>
        <begin position="346"/>
        <end position="370"/>
    </location>
</feature>
<keyword evidence="7" id="KW-1015">Disulfide bond</keyword>
<dbReference type="InterPro" id="IPR050119">
    <property type="entry name" value="CCR1-9-like"/>
</dbReference>
<organism evidence="16 17">
    <name type="scientific">Anser brachyrhynchus</name>
    <name type="common">Pink-footed goose</name>
    <dbReference type="NCBI Taxonomy" id="132585"/>
    <lineage>
        <taxon>Eukaryota</taxon>
        <taxon>Metazoa</taxon>
        <taxon>Chordata</taxon>
        <taxon>Craniata</taxon>
        <taxon>Vertebrata</taxon>
        <taxon>Euteleostomi</taxon>
        <taxon>Archelosauria</taxon>
        <taxon>Archosauria</taxon>
        <taxon>Dinosauria</taxon>
        <taxon>Saurischia</taxon>
        <taxon>Theropoda</taxon>
        <taxon>Coelurosauria</taxon>
        <taxon>Aves</taxon>
        <taxon>Neognathae</taxon>
        <taxon>Galloanserae</taxon>
        <taxon>Anseriformes</taxon>
        <taxon>Anatidae</taxon>
        <taxon>Anserinae</taxon>
        <taxon>Anser</taxon>
    </lineage>
</organism>
<keyword evidence="3 12" id="KW-0812">Transmembrane</keyword>
<evidence type="ECO:0000256" key="1">
    <source>
        <dbReference type="ARBA" id="ARBA00004651"/>
    </source>
</evidence>
<keyword evidence="2" id="KW-1003">Cell membrane</keyword>
<evidence type="ECO:0000256" key="8">
    <source>
        <dbReference type="ARBA" id="ARBA00023170"/>
    </source>
</evidence>
<evidence type="ECO:0000256" key="12">
    <source>
        <dbReference type="RuleBase" id="RU000688"/>
    </source>
</evidence>
<dbReference type="Gene3D" id="1.20.1070.10">
    <property type="entry name" value="Rhodopsin 7-helix transmembrane proteins"/>
    <property type="match status" value="1"/>
</dbReference>
<feature type="transmembrane region" description="Helical" evidence="14">
    <location>
        <begin position="293"/>
        <end position="313"/>
    </location>
</feature>
<feature type="transmembrane region" description="Helical" evidence="14">
    <location>
        <begin position="180"/>
        <end position="200"/>
    </location>
</feature>
<dbReference type="PRINTS" id="PR01557">
    <property type="entry name" value="CHEMOKINER10"/>
</dbReference>
<evidence type="ECO:0000256" key="2">
    <source>
        <dbReference type="ARBA" id="ARBA00022475"/>
    </source>
</evidence>
<dbReference type="PRINTS" id="PR00657">
    <property type="entry name" value="CCCHEMOKINER"/>
</dbReference>
<keyword evidence="8 12" id="KW-0675">Receptor</keyword>
<reference evidence="16" key="2">
    <citation type="submission" date="2025-09" db="UniProtKB">
        <authorList>
            <consortium name="Ensembl"/>
        </authorList>
    </citation>
    <scope>IDENTIFICATION</scope>
</reference>
<proteinExistence type="inferred from homology"/>
<feature type="compositionally biased region" description="Gly residues" evidence="13">
    <location>
        <begin position="111"/>
        <end position="120"/>
    </location>
</feature>
<dbReference type="Proteomes" id="UP000694426">
    <property type="component" value="Unplaced"/>
</dbReference>
<dbReference type="GO" id="GO:0060326">
    <property type="term" value="P:cell chemotaxis"/>
    <property type="evidence" value="ECO:0007669"/>
    <property type="project" value="TreeGrafter"/>
</dbReference>
<feature type="transmembrane region" description="Helical" evidence="14">
    <location>
        <begin position="424"/>
        <end position="447"/>
    </location>
</feature>
<comment type="similarity">
    <text evidence="12">Belongs to the G-protein coupled receptor 1 family.</text>
</comment>
<evidence type="ECO:0000313" key="17">
    <source>
        <dbReference type="Proteomes" id="UP000694426"/>
    </source>
</evidence>
<feature type="transmembrane region" description="Helical" evidence="14">
    <location>
        <begin position="252"/>
        <end position="273"/>
    </location>
</feature>
<evidence type="ECO:0000256" key="11">
    <source>
        <dbReference type="ARBA" id="ARBA00080387"/>
    </source>
</evidence>
<evidence type="ECO:0000259" key="15">
    <source>
        <dbReference type="PROSITE" id="PS50262"/>
    </source>
</evidence>
<evidence type="ECO:0000256" key="14">
    <source>
        <dbReference type="SAM" id="Phobius"/>
    </source>
</evidence>
<sequence length="491" mass="52681">MGWETQTAAPGGLGSPGSAGCPQPAPARSPALLPPPGAVPSPVSPALSGARLFLSPGGQMLATKLETWDTAPEQGRGCLSFPPLGLGLCSQRSSRYRVQHMLKPQVAELRGTGGSAASGRGGERSCSAMEKANPSPTAMETAATTDFYSWEYDPSWDDGTLPELCEKQEVQGFARTYQPAVYLLLLLLGTVGNGLVLLTHTRYRRAHSVTDVCLLHLALSDLLLLLTLPFAVTVTLQGWAPGTAACRALEGIYALNFYGGFLFLTCISVDRYVAIVRVPAACRLRPRARRHGWLTAGLAWLLATLLALPQFVYGRAEQHQDLRICRVVFPPAVSRAARGATNLAQVVLGFAVPFLVMASCYAAVARTLLAARGTQPHRALRVLLALVLVFVALQLPHSLMVLLDTAELLASWEVSCAQSRRKDLALLVTGGLAYLRCCLNPLLYAFLGQRFRRELWLLASDAGCVGPIDPRCPGCPSPRRRSSLSTCQDVA</sequence>
<feature type="transmembrane region" description="Helical" evidence="14">
    <location>
        <begin position="382"/>
        <end position="404"/>
    </location>
</feature>
<dbReference type="PROSITE" id="PS50262">
    <property type="entry name" value="G_PROTEIN_RECEP_F1_2"/>
    <property type="match status" value="1"/>
</dbReference>
<dbReference type="FunFam" id="1.20.1070.10:FF:000184">
    <property type="entry name" value="C-C chemokine receptor type 10"/>
    <property type="match status" value="1"/>
</dbReference>
<dbReference type="CDD" id="cd15177">
    <property type="entry name" value="7tmA_CCR10"/>
    <property type="match status" value="1"/>
</dbReference>
<dbReference type="Ensembl" id="ENSABRT00000020947.1">
    <property type="protein sequence ID" value="ENSABRP00000014677.1"/>
    <property type="gene ID" value="ENSABRG00000012951.1"/>
</dbReference>
<evidence type="ECO:0000256" key="5">
    <source>
        <dbReference type="ARBA" id="ARBA00023040"/>
    </source>
</evidence>
<dbReference type="PROSITE" id="PS00237">
    <property type="entry name" value="G_PROTEIN_RECEP_F1_1"/>
    <property type="match status" value="1"/>
</dbReference>
<dbReference type="GO" id="GO:0019957">
    <property type="term" value="F:C-C chemokine binding"/>
    <property type="evidence" value="ECO:0007669"/>
    <property type="project" value="TreeGrafter"/>
</dbReference>
<dbReference type="InterPro" id="IPR017452">
    <property type="entry name" value="GPCR_Rhodpsn_7TM"/>
</dbReference>
<dbReference type="InterPro" id="IPR000355">
    <property type="entry name" value="Chemokine_rcpt"/>
</dbReference>
<dbReference type="GO" id="GO:0005783">
    <property type="term" value="C:endoplasmic reticulum"/>
    <property type="evidence" value="ECO:0007669"/>
    <property type="project" value="Ensembl"/>
</dbReference>
<evidence type="ECO:0000256" key="4">
    <source>
        <dbReference type="ARBA" id="ARBA00022989"/>
    </source>
</evidence>
<dbReference type="GO" id="GO:0019722">
    <property type="term" value="P:calcium-mediated signaling"/>
    <property type="evidence" value="ECO:0007669"/>
    <property type="project" value="TreeGrafter"/>
</dbReference>
<evidence type="ECO:0000256" key="6">
    <source>
        <dbReference type="ARBA" id="ARBA00023136"/>
    </source>
</evidence>
<protein>
    <recommendedName>
        <fullName evidence="10">C-C chemokine receptor type 10</fullName>
    </recommendedName>
    <alternativeName>
        <fullName evidence="11">G-protein coupled receptor 2</fullName>
    </alternativeName>
</protein>
<feature type="compositionally biased region" description="Pro residues" evidence="13">
    <location>
        <begin position="23"/>
        <end position="42"/>
    </location>
</feature>
<dbReference type="PANTHER" id="PTHR10489">
    <property type="entry name" value="CELL ADHESION MOLECULE"/>
    <property type="match status" value="1"/>
</dbReference>
<dbReference type="PRINTS" id="PR00237">
    <property type="entry name" value="GPCRRHODOPSN"/>
</dbReference>
<reference evidence="16" key="1">
    <citation type="submission" date="2025-08" db="UniProtKB">
        <authorList>
            <consortium name="Ensembl"/>
        </authorList>
    </citation>
    <scope>IDENTIFICATION</scope>
</reference>
<evidence type="ECO:0000256" key="9">
    <source>
        <dbReference type="ARBA" id="ARBA00023224"/>
    </source>
</evidence>
<evidence type="ECO:0000313" key="16">
    <source>
        <dbReference type="Ensembl" id="ENSABRP00000014677.1"/>
    </source>
</evidence>
<feature type="domain" description="G-protein coupled receptors family 1 profile" evidence="15">
    <location>
        <begin position="192"/>
        <end position="444"/>
    </location>
</feature>
<evidence type="ECO:0000256" key="13">
    <source>
        <dbReference type="SAM" id="MobiDB-lite"/>
    </source>
</evidence>
<keyword evidence="5 12" id="KW-0297">G-protein coupled receptor</keyword>
<dbReference type="InterPro" id="IPR000276">
    <property type="entry name" value="GPCR_Rhodpsn"/>
</dbReference>
<keyword evidence="6 14" id="KW-0472">Membrane</keyword>